<evidence type="ECO:0000259" key="6">
    <source>
        <dbReference type="PROSITE" id="PS50835"/>
    </source>
</evidence>
<protein>
    <recommendedName>
        <fullName evidence="6">Ig-like domain-containing protein</fullName>
    </recommendedName>
</protein>
<dbReference type="PANTHER" id="PTHR19367:SF18">
    <property type="entry name" value="T CELL RECEPTOR ALPHA VARIABLE 16"/>
    <property type="match status" value="1"/>
</dbReference>
<proteinExistence type="predicted"/>
<keyword evidence="5" id="KW-0391">Immunity</keyword>
<dbReference type="Gene3D" id="2.60.40.10">
    <property type="entry name" value="Immunoglobulins"/>
    <property type="match status" value="1"/>
</dbReference>
<evidence type="ECO:0000256" key="3">
    <source>
        <dbReference type="ARBA" id="ARBA00023170"/>
    </source>
</evidence>
<dbReference type="Ensembl" id="ENSMALT00000007221.1">
    <property type="protein sequence ID" value="ENSMALP00000007074.1"/>
    <property type="gene ID" value="ENSMALG00000005038.1"/>
</dbReference>
<dbReference type="STRING" id="43700.ENSMALP00000007074"/>
<keyword evidence="5" id="KW-1279">T cell receptor</keyword>
<dbReference type="Pfam" id="PF07686">
    <property type="entry name" value="V-set"/>
    <property type="match status" value="1"/>
</dbReference>
<dbReference type="InterPro" id="IPR003599">
    <property type="entry name" value="Ig_sub"/>
</dbReference>
<dbReference type="SMART" id="SM00406">
    <property type="entry name" value="IGv"/>
    <property type="match status" value="1"/>
</dbReference>
<keyword evidence="1" id="KW-0732">Signal</keyword>
<dbReference type="InterPro" id="IPR013106">
    <property type="entry name" value="Ig_V-set"/>
</dbReference>
<evidence type="ECO:0000256" key="2">
    <source>
        <dbReference type="ARBA" id="ARBA00023130"/>
    </source>
</evidence>
<keyword evidence="3" id="KW-0675">Receptor</keyword>
<organism evidence="7 8">
    <name type="scientific">Monopterus albus</name>
    <name type="common">Swamp eel</name>
    <dbReference type="NCBI Taxonomy" id="43700"/>
    <lineage>
        <taxon>Eukaryota</taxon>
        <taxon>Metazoa</taxon>
        <taxon>Chordata</taxon>
        <taxon>Craniata</taxon>
        <taxon>Vertebrata</taxon>
        <taxon>Euteleostomi</taxon>
        <taxon>Actinopterygii</taxon>
        <taxon>Neopterygii</taxon>
        <taxon>Teleostei</taxon>
        <taxon>Neoteleostei</taxon>
        <taxon>Acanthomorphata</taxon>
        <taxon>Anabantaria</taxon>
        <taxon>Synbranchiformes</taxon>
        <taxon>Synbranchidae</taxon>
        <taxon>Monopterus</taxon>
    </lineage>
</organism>
<dbReference type="SMART" id="SM00409">
    <property type="entry name" value="IG"/>
    <property type="match status" value="1"/>
</dbReference>
<dbReference type="GO" id="GO:0042101">
    <property type="term" value="C:T cell receptor complex"/>
    <property type="evidence" value="ECO:0007669"/>
    <property type="project" value="UniProtKB-KW"/>
</dbReference>
<feature type="domain" description="Ig-like" evidence="6">
    <location>
        <begin position="8"/>
        <end position="100"/>
    </location>
</feature>
<name>A0A3Q3IPV2_MONAL</name>
<evidence type="ECO:0000256" key="1">
    <source>
        <dbReference type="ARBA" id="ARBA00022729"/>
    </source>
</evidence>
<sequence length="100" mass="11518">MSQHTIPPREDEVSVTEGESVTLTCRYATTWNSVYLHWYRHDSDLQVPQFILRKGAKGYKGQNIPDNRYKSQTTDTTTKLTISRLTLADTALYYCALQTQ</sequence>
<evidence type="ECO:0000256" key="4">
    <source>
        <dbReference type="ARBA" id="ARBA00023319"/>
    </source>
</evidence>
<dbReference type="PROSITE" id="PS50835">
    <property type="entry name" value="IG_LIKE"/>
    <property type="match status" value="1"/>
</dbReference>
<keyword evidence="2" id="KW-1064">Adaptive immunity</keyword>
<evidence type="ECO:0000256" key="5">
    <source>
        <dbReference type="ARBA" id="ARBA00043266"/>
    </source>
</evidence>
<evidence type="ECO:0000313" key="7">
    <source>
        <dbReference type="Ensembl" id="ENSMALP00000007074.1"/>
    </source>
</evidence>
<dbReference type="PANTHER" id="PTHR19367">
    <property type="entry name" value="T-CELL RECEPTOR ALPHA CHAIN V REGION"/>
    <property type="match status" value="1"/>
</dbReference>
<reference evidence="7" key="1">
    <citation type="submission" date="2025-08" db="UniProtKB">
        <authorList>
            <consortium name="Ensembl"/>
        </authorList>
    </citation>
    <scope>IDENTIFICATION</scope>
</reference>
<evidence type="ECO:0000313" key="8">
    <source>
        <dbReference type="Proteomes" id="UP000261600"/>
    </source>
</evidence>
<dbReference type="Proteomes" id="UP000261600">
    <property type="component" value="Unplaced"/>
</dbReference>
<keyword evidence="4" id="KW-0393">Immunoglobulin domain</keyword>
<dbReference type="InterPro" id="IPR051287">
    <property type="entry name" value="TCR_variable_region"/>
</dbReference>
<reference evidence="7" key="2">
    <citation type="submission" date="2025-09" db="UniProtKB">
        <authorList>
            <consortium name="Ensembl"/>
        </authorList>
    </citation>
    <scope>IDENTIFICATION</scope>
</reference>
<dbReference type="SUPFAM" id="SSF48726">
    <property type="entry name" value="Immunoglobulin"/>
    <property type="match status" value="1"/>
</dbReference>
<dbReference type="GO" id="GO:0002250">
    <property type="term" value="P:adaptive immune response"/>
    <property type="evidence" value="ECO:0007669"/>
    <property type="project" value="UniProtKB-KW"/>
</dbReference>
<dbReference type="InterPro" id="IPR036179">
    <property type="entry name" value="Ig-like_dom_sf"/>
</dbReference>
<accession>A0A3Q3IPV2</accession>
<dbReference type="InterPro" id="IPR007110">
    <property type="entry name" value="Ig-like_dom"/>
</dbReference>
<dbReference type="InterPro" id="IPR013783">
    <property type="entry name" value="Ig-like_fold"/>
</dbReference>
<dbReference type="AlphaFoldDB" id="A0A3Q3IPV2"/>
<keyword evidence="8" id="KW-1185">Reference proteome</keyword>